<organism evidence="1">
    <name type="scientific">Mesocestoides corti</name>
    <name type="common">Flatworm</name>
    <dbReference type="NCBI Taxonomy" id="53468"/>
    <lineage>
        <taxon>Eukaryota</taxon>
        <taxon>Metazoa</taxon>
        <taxon>Spiralia</taxon>
        <taxon>Lophotrochozoa</taxon>
        <taxon>Platyhelminthes</taxon>
        <taxon>Cestoda</taxon>
        <taxon>Eucestoda</taxon>
        <taxon>Cyclophyllidea</taxon>
        <taxon>Mesocestoididae</taxon>
        <taxon>Mesocestoides</taxon>
    </lineage>
</organism>
<proteinExistence type="predicted"/>
<dbReference type="AlphaFoldDB" id="A0A5K3G376"/>
<evidence type="ECO:0000313" key="1">
    <source>
        <dbReference type="WBParaSite" id="MCU_013534-RA"/>
    </source>
</evidence>
<name>A0A5K3G376_MESCO</name>
<dbReference type="WBParaSite" id="MCU_013534-RA">
    <property type="protein sequence ID" value="MCU_013534-RA"/>
    <property type="gene ID" value="MCU_013534"/>
</dbReference>
<protein>
    <submittedName>
        <fullName evidence="1">Tudor domain-containing protein</fullName>
    </submittedName>
</protein>
<sequence>MHIQLGHCNNSWFKLRLAAAISELPQTASIGFDVSRSDDRPVNMPTFVDLSARQSGDI</sequence>
<accession>A0A5K3G376</accession>
<reference evidence="1" key="1">
    <citation type="submission" date="2019-11" db="UniProtKB">
        <authorList>
            <consortium name="WormBaseParasite"/>
        </authorList>
    </citation>
    <scope>IDENTIFICATION</scope>
</reference>